<feature type="domain" description="Polycystin" evidence="9">
    <location>
        <begin position="103"/>
        <end position="309"/>
    </location>
</feature>
<keyword evidence="11" id="KW-1185">Reference proteome</keyword>
<dbReference type="PRINTS" id="PR01433">
    <property type="entry name" value="POLYCYSTIN2"/>
</dbReference>
<keyword evidence="4 7" id="KW-1133">Transmembrane helix</keyword>
<reference evidence="10" key="2">
    <citation type="journal article" date="2021" name="Genome Biol. Evol.">
        <title>Developing a high-quality reference genome for a parasitic bivalve with doubly uniparental inheritance (Bivalvia: Unionida).</title>
        <authorList>
            <person name="Smith C.H."/>
        </authorList>
    </citation>
    <scope>NUCLEOTIDE SEQUENCE</scope>
    <source>
        <strain evidence="10">CHS0354</strain>
        <tissue evidence="10">Mantle</tissue>
    </source>
</reference>
<dbReference type="PANTHER" id="PTHR10877:SF150">
    <property type="entry name" value="REJ DOMAIN-CONTAINING PROTEIN"/>
    <property type="match status" value="1"/>
</dbReference>
<evidence type="ECO:0000256" key="7">
    <source>
        <dbReference type="SAM" id="Phobius"/>
    </source>
</evidence>
<protein>
    <submittedName>
        <fullName evidence="10">Uncharacterized protein</fullName>
    </submittedName>
</protein>
<evidence type="ECO:0000259" key="9">
    <source>
        <dbReference type="Pfam" id="PF20519"/>
    </source>
</evidence>
<reference evidence="10" key="3">
    <citation type="submission" date="2023-05" db="EMBL/GenBank/DDBJ databases">
        <authorList>
            <person name="Smith C.H."/>
        </authorList>
    </citation>
    <scope>NUCLEOTIDE SEQUENCE</scope>
    <source>
        <strain evidence="10">CHS0354</strain>
        <tissue evidence="10">Mantle</tissue>
    </source>
</reference>
<dbReference type="Gene3D" id="1.10.287.70">
    <property type="match status" value="1"/>
</dbReference>
<proteinExistence type="inferred from homology"/>
<evidence type="ECO:0000256" key="3">
    <source>
        <dbReference type="ARBA" id="ARBA00022692"/>
    </source>
</evidence>
<organism evidence="10 11">
    <name type="scientific">Potamilus streckersoni</name>
    <dbReference type="NCBI Taxonomy" id="2493646"/>
    <lineage>
        <taxon>Eukaryota</taxon>
        <taxon>Metazoa</taxon>
        <taxon>Spiralia</taxon>
        <taxon>Lophotrochozoa</taxon>
        <taxon>Mollusca</taxon>
        <taxon>Bivalvia</taxon>
        <taxon>Autobranchia</taxon>
        <taxon>Heteroconchia</taxon>
        <taxon>Palaeoheterodonta</taxon>
        <taxon>Unionida</taxon>
        <taxon>Unionoidea</taxon>
        <taxon>Unionidae</taxon>
        <taxon>Ambleminae</taxon>
        <taxon>Lampsilini</taxon>
        <taxon>Potamilus</taxon>
    </lineage>
</organism>
<keyword evidence="6" id="KW-0325">Glycoprotein</keyword>
<evidence type="ECO:0000256" key="4">
    <source>
        <dbReference type="ARBA" id="ARBA00022989"/>
    </source>
</evidence>
<gene>
    <name evidence="10" type="ORF">CHS0354_028630</name>
</gene>
<feature type="transmembrane region" description="Helical" evidence="7">
    <location>
        <begin position="446"/>
        <end position="468"/>
    </location>
</feature>
<evidence type="ECO:0000259" key="8">
    <source>
        <dbReference type="Pfam" id="PF08016"/>
    </source>
</evidence>
<dbReference type="GO" id="GO:0016020">
    <property type="term" value="C:membrane"/>
    <property type="evidence" value="ECO:0007669"/>
    <property type="project" value="UniProtKB-SubCell"/>
</dbReference>
<evidence type="ECO:0000256" key="2">
    <source>
        <dbReference type="ARBA" id="ARBA00007200"/>
    </source>
</evidence>
<evidence type="ECO:0000256" key="1">
    <source>
        <dbReference type="ARBA" id="ARBA00004141"/>
    </source>
</evidence>
<sequence length="617" mass="71716">MERSERRVFIQNYHRCCTGFPGQGTLIRSGKSGPTVTPEALENARRIKKRDEMIRNKMIHIAFNLLFLWMTYSLCYTNSDSRSINLYRDISQRFLTPYQAIQFEQIRTASDFMDWLEQTAVPTLFPEKAINGMNLHWSEKEFMEGYTSYRLGPPRLRQVRCREAENCLFVTGKRQSCYSSYDINEEEDADYCIGWKSPPCQITETFYNFSAEAWRYMPSSAIDGIAINGLYNFYGGGGYVASLDVNREVSFSIINEIRQTDWIDRQTRAVFFEFTLYCANLNIFSYNMFLVEFLETGGAITFYDIVPLRLDVHVGVQGIYTLVCELVYIVVLAALGIYVTRRFYKLKKKALNEPDTVLDLIWVIVSIIALIMYLNRMAMINEAIAKFNSDKRRFVNFYNIAVGNKLFQVCISILVFIATIRLLYIMGYNKRVHGIIMVFEKCGHELFWFGVFFFYLLLIYAMFGYLLFGSRLESYMNIFRTLGTLFISMIGKSRFTEIDATDPIMAKIYFMLMIVFLVYVILTIFLAILDTSIEWVHQQTKHDRSDEVVEFIINRFQTMLGKFRRKVRDEGVSKFDLPTHNSTAGQMCTYSIQSQKSVESMADGKVMGQDKIVKPSS</sequence>
<evidence type="ECO:0000256" key="6">
    <source>
        <dbReference type="ARBA" id="ARBA00023180"/>
    </source>
</evidence>
<dbReference type="GO" id="GO:0005509">
    <property type="term" value="F:calcium ion binding"/>
    <property type="evidence" value="ECO:0007669"/>
    <property type="project" value="InterPro"/>
</dbReference>
<dbReference type="Pfam" id="PF20519">
    <property type="entry name" value="Polycystin_dom"/>
    <property type="match status" value="1"/>
</dbReference>
<keyword evidence="3 7" id="KW-0812">Transmembrane</keyword>
<evidence type="ECO:0000256" key="5">
    <source>
        <dbReference type="ARBA" id="ARBA00023136"/>
    </source>
</evidence>
<dbReference type="EMBL" id="JAEAOA010001716">
    <property type="protein sequence ID" value="KAK3599275.1"/>
    <property type="molecule type" value="Genomic_DNA"/>
</dbReference>
<dbReference type="Proteomes" id="UP001195483">
    <property type="component" value="Unassembled WGS sequence"/>
</dbReference>
<feature type="transmembrane region" description="Helical" evidence="7">
    <location>
        <begin position="326"/>
        <end position="344"/>
    </location>
</feature>
<reference evidence="10" key="1">
    <citation type="journal article" date="2021" name="Genome Biol. Evol.">
        <title>A High-Quality Reference Genome for a Parasitic Bivalve with Doubly Uniparental Inheritance (Bivalvia: Unionida).</title>
        <authorList>
            <person name="Smith C.H."/>
        </authorList>
    </citation>
    <scope>NUCLEOTIDE SEQUENCE</scope>
    <source>
        <strain evidence="10">CHS0354</strain>
    </source>
</reference>
<dbReference type="AlphaFoldDB" id="A0AAE0SX72"/>
<dbReference type="GO" id="GO:0050982">
    <property type="term" value="P:detection of mechanical stimulus"/>
    <property type="evidence" value="ECO:0007669"/>
    <property type="project" value="TreeGrafter"/>
</dbReference>
<keyword evidence="5 7" id="KW-0472">Membrane</keyword>
<dbReference type="InterPro" id="IPR046791">
    <property type="entry name" value="Polycystin_dom"/>
</dbReference>
<feature type="transmembrane region" description="Helical" evidence="7">
    <location>
        <begin position="508"/>
        <end position="529"/>
    </location>
</feature>
<dbReference type="InterPro" id="IPR003915">
    <property type="entry name" value="PKD_2"/>
</dbReference>
<feature type="transmembrane region" description="Helical" evidence="7">
    <location>
        <begin position="356"/>
        <end position="374"/>
    </location>
</feature>
<comment type="similarity">
    <text evidence="2">Belongs to the polycystin family.</text>
</comment>
<dbReference type="PANTHER" id="PTHR10877">
    <property type="entry name" value="POLYCYSTIN FAMILY MEMBER"/>
    <property type="match status" value="1"/>
</dbReference>
<dbReference type="GO" id="GO:0005262">
    <property type="term" value="F:calcium channel activity"/>
    <property type="evidence" value="ECO:0007669"/>
    <property type="project" value="TreeGrafter"/>
</dbReference>
<dbReference type="InterPro" id="IPR013122">
    <property type="entry name" value="PKD1_2_channel"/>
</dbReference>
<accession>A0AAE0SX72</accession>
<dbReference type="InterPro" id="IPR051223">
    <property type="entry name" value="Polycystin"/>
</dbReference>
<feature type="domain" description="Polycystin cation channel PKD1/PKD2" evidence="8">
    <location>
        <begin position="322"/>
        <end position="532"/>
    </location>
</feature>
<evidence type="ECO:0000313" key="11">
    <source>
        <dbReference type="Proteomes" id="UP001195483"/>
    </source>
</evidence>
<comment type="subcellular location">
    <subcellularLocation>
        <location evidence="1">Membrane</location>
        <topology evidence="1">Multi-pass membrane protein</topology>
    </subcellularLocation>
</comment>
<evidence type="ECO:0000313" key="10">
    <source>
        <dbReference type="EMBL" id="KAK3599275.1"/>
    </source>
</evidence>
<name>A0AAE0SX72_9BIVA</name>
<dbReference type="Pfam" id="PF08016">
    <property type="entry name" value="PKD_channel"/>
    <property type="match status" value="1"/>
</dbReference>
<feature type="transmembrane region" description="Helical" evidence="7">
    <location>
        <begin position="406"/>
        <end position="425"/>
    </location>
</feature>
<comment type="caution">
    <text evidence="10">The sequence shown here is derived from an EMBL/GenBank/DDBJ whole genome shotgun (WGS) entry which is preliminary data.</text>
</comment>